<evidence type="ECO:0000313" key="1">
    <source>
        <dbReference type="Proteomes" id="UP000887574"/>
    </source>
</evidence>
<keyword evidence="1" id="KW-1185">Reference proteome</keyword>
<name>A0A915DG62_9BILA</name>
<accession>A0A915DG62</accession>
<evidence type="ECO:0000313" key="2">
    <source>
        <dbReference type="WBParaSite" id="jg19192"/>
    </source>
</evidence>
<protein>
    <submittedName>
        <fullName evidence="2">Uncharacterized protein</fullName>
    </submittedName>
</protein>
<proteinExistence type="predicted"/>
<sequence length="83" mass="9615">MAAFYLELFMAIFSEQGDKLRDYSCRAVVHCEKCKIRLRSASTWDDVHSCIGNITKKRRKMTSLVVGPWFRFSASLFFLALSE</sequence>
<organism evidence="1 2">
    <name type="scientific">Ditylenchus dipsaci</name>
    <dbReference type="NCBI Taxonomy" id="166011"/>
    <lineage>
        <taxon>Eukaryota</taxon>
        <taxon>Metazoa</taxon>
        <taxon>Ecdysozoa</taxon>
        <taxon>Nematoda</taxon>
        <taxon>Chromadorea</taxon>
        <taxon>Rhabditida</taxon>
        <taxon>Tylenchina</taxon>
        <taxon>Tylenchomorpha</taxon>
        <taxon>Sphaerularioidea</taxon>
        <taxon>Anguinidae</taxon>
        <taxon>Anguininae</taxon>
        <taxon>Ditylenchus</taxon>
    </lineage>
</organism>
<reference evidence="2" key="1">
    <citation type="submission" date="2022-11" db="UniProtKB">
        <authorList>
            <consortium name="WormBaseParasite"/>
        </authorList>
    </citation>
    <scope>IDENTIFICATION</scope>
</reference>
<dbReference type="Proteomes" id="UP000887574">
    <property type="component" value="Unplaced"/>
</dbReference>
<dbReference type="WBParaSite" id="jg19192">
    <property type="protein sequence ID" value="jg19192"/>
    <property type="gene ID" value="jg19192"/>
</dbReference>
<dbReference type="AlphaFoldDB" id="A0A915DG62"/>